<reference evidence="2" key="1">
    <citation type="submission" date="2024-04" db="EMBL/GenBank/DDBJ databases">
        <title>Salinicola lusitanus LLJ914,a marine bacterium isolated from the Okinawa Trough.</title>
        <authorList>
            <person name="Li J."/>
        </authorList>
    </citation>
    <scope>NUCLEOTIDE SEQUENCE [LARGE SCALE GENOMIC DNA]</scope>
</reference>
<protein>
    <submittedName>
        <fullName evidence="1">Uncharacterized protein</fullName>
    </submittedName>
</protein>
<dbReference type="EMBL" id="JBBPFD010000420">
    <property type="protein sequence ID" value="KAK7878948.1"/>
    <property type="molecule type" value="Genomic_DNA"/>
</dbReference>
<gene>
    <name evidence="1" type="ORF">WMY93_034209</name>
</gene>
<keyword evidence="2" id="KW-1185">Reference proteome</keyword>
<sequence>MAPINSTHCPPKGIMATKLCKAPSNFIQLNNFGKMNHFGEQLHHFSTILWTTLQTVDRGIPKISAVAL</sequence>
<proteinExistence type="predicted"/>
<accession>A0AAW0MFB6</accession>
<evidence type="ECO:0000313" key="2">
    <source>
        <dbReference type="Proteomes" id="UP001460270"/>
    </source>
</evidence>
<organism evidence="1 2">
    <name type="scientific">Mugilogobius chulae</name>
    <name type="common">yellowstripe goby</name>
    <dbReference type="NCBI Taxonomy" id="88201"/>
    <lineage>
        <taxon>Eukaryota</taxon>
        <taxon>Metazoa</taxon>
        <taxon>Chordata</taxon>
        <taxon>Craniata</taxon>
        <taxon>Vertebrata</taxon>
        <taxon>Euteleostomi</taxon>
        <taxon>Actinopterygii</taxon>
        <taxon>Neopterygii</taxon>
        <taxon>Teleostei</taxon>
        <taxon>Neoteleostei</taxon>
        <taxon>Acanthomorphata</taxon>
        <taxon>Gobiaria</taxon>
        <taxon>Gobiiformes</taxon>
        <taxon>Gobioidei</taxon>
        <taxon>Gobiidae</taxon>
        <taxon>Gobionellinae</taxon>
        <taxon>Mugilogobius</taxon>
    </lineage>
</organism>
<dbReference type="AlphaFoldDB" id="A0AAW0MFB6"/>
<evidence type="ECO:0000313" key="1">
    <source>
        <dbReference type="EMBL" id="KAK7878948.1"/>
    </source>
</evidence>
<comment type="caution">
    <text evidence="1">The sequence shown here is derived from an EMBL/GenBank/DDBJ whole genome shotgun (WGS) entry which is preliminary data.</text>
</comment>
<name>A0AAW0MFB6_9GOBI</name>
<dbReference type="Proteomes" id="UP001460270">
    <property type="component" value="Unassembled WGS sequence"/>
</dbReference>